<dbReference type="PRINTS" id="PR01001">
    <property type="entry name" value="FADG3PDH"/>
</dbReference>
<evidence type="ECO:0000256" key="7">
    <source>
        <dbReference type="RuleBase" id="RU361217"/>
    </source>
</evidence>
<organism evidence="10 11">
    <name type="scientific">Nocardiopsis aegyptia</name>
    <dbReference type="NCBI Taxonomy" id="220378"/>
    <lineage>
        <taxon>Bacteria</taxon>
        <taxon>Bacillati</taxon>
        <taxon>Actinomycetota</taxon>
        <taxon>Actinomycetes</taxon>
        <taxon>Streptosporangiales</taxon>
        <taxon>Nocardiopsidaceae</taxon>
        <taxon>Nocardiopsis</taxon>
    </lineage>
</organism>
<dbReference type="PROSITE" id="PS00977">
    <property type="entry name" value="FAD_G3PDH_1"/>
    <property type="match status" value="1"/>
</dbReference>
<gene>
    <name evidence="10" type="ORF">HNR10_001878</name>
</gene>
<comment type="catalytic activity">
    <reaction evidence="7">
        <text>a quinone + sn-glycerol 3-phosphate = dihydroxyacetone phosphate + a quinol</text>
        <dbReference type="Rhea" id="RHEA:18977"/>
        <dbReference type="ChEBI" id="CHEBI:24646"/>
        <dbReference type="ChEBI" id="CHEBI:57597"/>
        <dbReference type="ChEBI" id="CHEBI:57642"/>
        <dbReference type="ChEBI" id="CHEBI:132124"/>
        <dbReference type="EC" id="1.1.5.3"/>
    </reaction>
</comment>
<dbReference type="Gene3D" id="3.50.50.60">
    <property type="entry name" value="FAD/NAD(P)-binding domain"/>
    <property type="match status" value="1"/>
</dbReference>
<dbReference type="InterPro" id="IPR036188">
    <property type="entry name" value="FAD/NAD-bd_sf"/>
</dbReference>
<dbReference type="GO" id="GO:0009331">
    <property type="term" value="C:glycerol-3-phosphate dehydrogenase (FAD) complex"/>
    <property type="evidence" value="ECO:0007669"/>
    <property type="project" value="UniProtKB-UniRule"/>
</dbReference>
<dbReference type="InterPro" id="IPR006076">
    <property type="entry name" value="FAD-dep_OxRdtase"/>
</dbReference>
<feature type="domain" description="Alpha-glycerophosphate oxidase C-terminal" evidence="9">
    <location>
        <begin position="408"/>
        <end position="498"/>
    </location>
</feature>
<dbReference type="GO" id="GO:0006071">
    <property type="term" value="P:glycerol metabolic process"/>
    <property type="evidence" value="ECO:0007669"/>
    <property type="project" value="UniProtKB-KW"/>
</dbReference>
<evidence type="ECO:0000259" key="8">
    <source>
        <dbReference type="Pfam" id="PF01266"/>
    </source>
</evidence>
<dbReference type="InterPro" id="IPR031656">
    <property type="entry name" value="DAO_C"/>
</dbReference>
<evidence type="ECO:0000313" key="10">
    <source>
        <dbReference type="EMBL" id="NYJ33997.1"/>
    </source>
</evidence>
<keyword evidence="11" id="KW-1185">Reference proteome</keyword>
<evidence type="ECO:0000313" key="11">
    <source>
        <dbReference type="Proteomes" id="UP000572051"/>
    </source>
</evidence>
<evidence type="ECO:0000256" key="2">
    <source>
        <dbReference type="ARBA" id="ARBA00007330"/>
    </source>
</evidence>
<reference evidence="10 11" key="1">
    <citation type="submission" date="2020-07" db="EMBL/GenBank/DDBJ databases">
        <title>Sequencing the genomes of 1000 actinobacteria strains.</title>
        <authorList>
            <person name="Klenk H.-P."/>
        </authorList>
    </citation>
    <scope>NUCLEOTIDE SEQUENCE [LARGE SCALE GENOMIC DNA]</scope>
    <source>
        <strain evidence="10 11">DSM 44442</strain>
    </source>
</reference>
<comment type="similarity">
    <text evidence="2 7">Belongs to the FAD-dependent glycerol-3-phosphate dehydrogenase family.</text>
</comment>
<accession>A0A7Z0EKY4</accession>
<dbReference type="InterPro" id="IPR038299">
    <property type="entry name" value="DAO_C_sf"/>
</dbReference>
<evidence type="ECO:0000256" key="6">
    <source>
        <dbReference type="ARBA" id="ARBA00023002"/>
    </source>
</evidence>
<dbReference type="PROSITE" id="PS00978">
    <property type="entry name" value="FAD_G3PDH_2"/>
    <property type="match status" value="1"/>
</dbReference>
<name>A0A7Z0EKY4_9ACTN</name>
<dbReference type="RefSeq" id="WP_376769742.1">
    <property type="nucleotide sequence ID" value="NZ_JACCFS010000001.1"/>
</dbReference>
<evidence type="ECO:0000256" key="5">
    <source>
        <dbReference type="ARBA" id="ARBA00022827"/>
    </source>
</evidence>
<proteinExistence type="inferred from homology"/>
<sequence>MTVRPTQSTSLNAARRSADLARLEECPEIDVLVVGGGVTGAGAALDAASRGLSTVLVERYDLAFGTSRWSSKLVHGGLRYLARGQFGIAYESARERDLLMTVTAPHLVRTLPMVIPVHRDTPAAHALLMWAGTGMGDVLRRAAGTRSAVLPPPRLLTPAQTRRLLPGVAEDGLRGGLLSFDGQLVDDARLVVALARTAAGHGAGVITRCSAQSVTADGVLLRDERTGRLVPVRPRAVVNATGVHAGELDPDVRLRPSRGSHLVVDSAALGDPRAALTVPVDGGTSRFVFALPQADGRVYVGLTDEPVEGEPPHVPTVPEDDVDFLLAQVNRALRTRLGRDDVRGSFAGLRPLLQADGNSADLSREHAVTVSAHGTVTVVGGKLTTYRAMAEEAVDTAVRERRLNAGPCRTRDLPLVGAADRAELADLAAPRRLVARYGTEAPAVLAGAGADPALLEPVACGVTGAELRFGVRHEGALDVDDLLERRTRVALVDSDRESARSAAEAALADAG</sequence>
<dbReference type="InterPro" id="IPR000447">
    <property type="entry name" value="G3P_DH_FAD-dep"/>
</dbReference>
<comment type="cofactor">
    <cofactor evidence="1 7">
        <name>FAD</name>
        <dbReference type="ChEBI" id="CHEBI:57692"/>
    </cofactor>
</comment>
<evidence type="ECO:0000259" key="9">
    <source>
        <dbReference type="Pfam" id="PF16901"/>
    </source>
</evidence>
<dbReference type="Pfam" id="PF01266">
    <property type="entry name" value="DAO"/>
    <property type="match status" value="1"/>
</dbReference>
<comment type="caution">
    <text evidence="10">The sequence shown here is derived from an EMBL/GenBank/DDBJ whole genome shotgun (WGS) entry which is preliminary data.</text>
</comment>
<feature type="domain" description="FAD dependent oxidoreductase" evidence="8">
    <location>
        <begin position="30"/>
        <end position="386"/>
    </location>
</feature>
<keyword evidence="5" id="KW-0274">FAD</keyword>
<evidence type="ECO:0000256" key="4">
    <source>
        <dbReference type="ARBA" id="ARBA00022798"/>
    </source>
</evidence>
<dbReference type="PANTHER" id="PTHR11985:SF35">
    <property type="entry name" value="ANAEROBIC GLYCEROL-3-PHOSPHATE DEHYDROGENASE SUBUNIT A"/>
    <property type="match status" value="1"/>
</dbReference>
<dbReference type="EC" id="1.1.5.3" evidence="7"/>
<dbReference type="Gene3D" id="3.30.9.10">
    <property type="entry name" value="D-Amino Acid Oxidase, subunit A, domain 2"/>
    <property type="match status" value="1"/>
</dbReference>
<evidence type="ECO:0000256" key="3">
    <source>
        <dbReference type="ARBA" id="ARBA00022630"/>
    </source>
</evidence>
<keyword evidence="6 7" id="KW-0560">Oxidoreductase</keyword>
<protein>
    <recommendedName>
        <fullName evidence="7">Glycerol-3-phosphate dehydrogenase</fullName>
        <ecNumber evidence="7">1.1.5.3</ecNumber>
    </recommendedName>
</protein>
<dbReference type="Gene3D" id="1.10.8.870">
    <property type="entry name" value="Alpha-glycerophosphate oxidase, cap domain"/>
    <property type="match status" value="1"/>
</dbReference>
<dbReference type="GO" id="GO:0046168">
    <property type="term" value="P:glycerol-3-phosphate catabolic process"/>
    <property type="evidence" value="ECO:0007669"/>
    <property type="project" value="TreeGrafter"/>
</dbReference>
<dbReference type="PANTHER" id="PTHR11985">
    <property type="entry name" value="GLYCEROL-3-PHOSPHATE DEHYDROGENASE"/>
    <property type="match status" value="1"/>
</dbReference>
<dbReference type="Pfam" id="PF16901">
    <property type="entry name" value="DAO_C"/>
    <property type="match status" value="1"/>
</dbReference>
<keyword evidence="3 7" id="KW-0285">Flavoprotein</keyword>
<dbReference type="SUPFAM" id="SSF51905">
    <property type="entry name" value="FAD/NAD(P)-binding domain"/>
    <property type="match status" value="1"/>
</dbReference>
<dbReference type="AlphaFoldDB" id="A0A7Z0EKY4"/>
<dbReference type="EMBL" id="JACCFS010000001">
    <property type="protein sequence ID" value="NYJ33997.1"/>
    <property type="molecule type" value="Genomic_DNA"/>
</dbReference>
<evidence type="ECO:0000256" key="1">
    <source>
        <dbReference type="ARBA" id="ARBA00001974"/>
    </source>
</evidence>
<keyword evidence="4" id="KW-0319">Glycerol metabolism</keyword>
<dbReference type="Proteomes" id="UP000572051">
    <property type="component" value="Unassembled WGS sequence"/>
</dbReference>
<dbReference type="GO" id="GO:0004368">
    <property type="term" value="F:glycerol-3-phosphate dehydrogenase (quinone) activity"/>
    <property type="evidence" value="ECO:0007669"/>
    <property type="project" value="UniProtKB-EC"/>
</dbReference>